<comment type="subcellular location">
    <subcellularLocation>
        <location evidence="2">Golgi apparatus</location>
    </subcellularLocation>
    <subcellularLocation>
        <location evidence="1">Membrane</location>
        <topology evidence="1">Multi-pass membrane protein</topology>
    </subcellularLocation>
</comment>
<keyword evidence="8 9" id="KW-0472">Membrane</keyword>
<dbReference type="GO" id="GO:0005794">
    <property type="term" value="C:Golgi apparatus"/>
    <property type="evidence" value="ECO:0007669"/>
    <property type="project" value="UniProtKB-SubCell"/>
</dbReference>
<gene>
    <name evidence="11" type="ORF">CUR178_01662</name>
</gene>
<keyword evidence="5 10" id="KW-0732">Signal</keyword>
<dbReference type="KEGG" id="lenr:94168940"/>
<organism evidence="11 12">
    <name type="scientific">Leishmania enriettii</name>
    <dbReference type="NCBI Taxonomy" id="5663"/>
    <lineage>
        <taxon>Eukaryota</taxon>
        <taxon>Discoba</taxon>
        <taxon>Euglenozoa</taxon>
        <taxon>Kinetoplastea</taxon>
        <taxon>Metakinetoplastina</taxon>
        <taxon>Trypanosomatida</taxon>
        <taxon>Trypanosomatidae</taxon>
        <taxon>Leishmaniinae</taxon>
        <taxon>Leishmania</taxon>
    </lineage>
</organism>
<feature type="transmembrane region" description="Helical" evidence="9">
    <location>
        <begin position="598"/>
        <end position="628"/>
    </location>
</feature>
<dbReference type="PANTHER" id="PTHR10766">
    <property type="entry name" value="TRANSMEMBRANE 9 SUPERFAMILY PROTEIN"/>
    <property type="match status" value="1"/>
</dbReference>
<dbReference type="GeneID" id="94168940"/>
<evidence type="ECO:0000256" key="3">
    <source>
        <dbReference type="ARBA" id="ARBA00005227"/>
    </source>
</evidence>
<feature type="transmembrane region" description="Helical" evidence="9">
    <location>
        <begin position="380"/>
        <end position="399"/>
    </location>
</feature>
<feature type="signal peptide" evidence="10">
    <location>
        <begin position="1"/>
        <end position="38"/>
    </location>
</feature>
<evidence type="ECO:0000256" key="9">
    <source>
        <dbReference type="RuleBase" id="RU363079"/>
    </source>
</evidence>
<evidence type="ECO:0000256" key="8">
    <source>
        <dbReference type="ARBA" id="ARBA00023136"/>
    </source>
</evidence>
<proteinExistence type="inferred from homology"/>
<dbReference type="PANTHER" id="PTHR10766:SF55">
    <property type="entry name" value="TRANSMEMBRANE 9 SUPERFAMILY MEMBER 4"/>
    <property type="match status" value="1"/>
</dbReference>
<evidence type="ECO:0000256" key="2">
    <source>
        <dbReference type="ARBA" id="ARBA00004555"/>
    </source>
</evidence>
<dbReference type="GO" id="GO:0016020">
    <property type="term" value="C:membrane"/>
    <property type="evidence" value="ECO:0007669"/>
    <property type="project" value="UniProtKB-SubCell"/>
</dbReference>
<accession>A0A836G685</accession>
<keyword evidence="7" id="KW-0333">Golgi apparatus</keyword>
<feature type="transmembrane region" description="Helical" evidence="9">
    <location>
        <begin position="279"/>
        <end position="299"/>
    </location>
</feature>
<sequence>MRSGNEGQGRARQMPPGGRPLLVVVAVALLCAATFASAGITGHTPGTVISPQANAYRSRQTLSPVAYYRLPVCQPSEDVMTARRQRPLIGEVLMGNRLVPTSYSFKVGENVQCATLCDSRFSLKAVRRANYMISNGYYARMFLDNKPLVSMVPDEKSEVYRRGYALGAQYDLDASRPKRNILHNHLAFTIRVKNRAFSQLTGEEVVGFKVEASSFAEVRKCTATTFEHTSNPFLLPGNRDGAEAKVRFTYSVTWERSDDEYPLEHSVAEETQRRGHKIAALYGALLTVLAGVVVAFVMLRTVRKDLAVYLDEELDERDAREESGWKLVRGDVFRAPPQAAALATAVGAGCQIAVTILTSVFLCAIHVVDSTHRGTFLSTVLLLFLIAHAVSGFVTSRLLKVFDMASWKSAICCMTAFPVALGLGVMVLNFIQWTKDSTAAISFATVLGIVLTWVLVSLPFGCFGIRWGLKMDTLAVTAKVSSIPRLIPEDSGSMGFYYVLGGSLVPFIACCVEIPFALNAFWREEPVYLYGFLTFFSIALLVLCAEVGIVVTYFTLRGEDYRWWWRSYAALATSGLHVFVYSVFFLKRSLQIRALSSIILFLGYMLGVSVMFGMALGSLGFLGSLWLVQNMYASIKAD</sequence>
<keyword evidence="6 9" id="KW-1133">Transmembrane helix</keyword>
<evidence type="ECO:0000256" key="4">
    <source>
        <dbReference type="ARBA" id="ARBA00022692"/>
    </source>
</evidence>
<feature type="chain" id="PRO_5032448448" description="Transmembrane 9 superfamily member" evidence="10">
    <location>
        <begin position="39"/>
        <end position="638"/>
    </location>
</feature>
<keyword evidence="12" id="KW-1185">Reference proteome</keyword>
<evidence type="ECO:0000256" key="10">
    <source>
        <dbReference type="SAM" id="SignalP"/>
    </source>
</evidence>
<evidence type="ECO:0000313" key="11">
    <source>
        <dbReference type="EMBL" id="KAG5468826.1"/>
    </source>
</evidence>
<dbReference type="EMBL" id="JAFHKP010000034">
    <property type="protein sequence ID" value="KAG5468826.1"/>
    <property type="molecule type" value="Genomic_DNA"/>
</dbReference>
<feature type="transmembrane region" description="Helical" evidence="9">
    <location>
        <begin position="568"/>
        <end position="586"/>
    </location>
</feature>
<dbReference type="Pfam" id="PF02990">
    <property type="entry name" value="EMP70"/>
    <property type="match status" value="1"/>
</dbReference>
<feature type="transmembrane region" description="Helical" evidence="9">
    <location>
        <begin position="411"/>
        <end position="433"/>
    </location>
</feature>
<dbReference type="GO" id="GO:0072657">
    <property type="term" value="P:protein localization to membrane"/>
    <property type="evidence" value="ECO:0007669"/>
    <property type="project" value="TreeGrafter"/>
</dbReference>
<dbReference type="RefSeq" id="XP_067689533.1">
    <property type="nucleotide sequence ID" value="XM_067833430.1"/>
</dbReference>
<name>A0A836G685_LEIEN</name>
<evidence type="ECO:0000256" key="1">
    <source>
        <dbReference type="ARBA" id="ARBA00004141"/>
    </source>
</evidence>
<evidence type="ECO:0000256" key="5">
    <source>
        <dbReference type="ARBA" id="ARBA00022729"/>
    </source>
</evidence>
<keyword evidence="4 9" id="KW-0812">Transmembrane</keyword>
<reference evidence="11 12" key="1">
    <citation type="submission" date="2021-02" db="EMBL/GenBank/DDBJ databases">
        <title>Leishmania (Mundinia) enrietti genome sequencing and assembly.</title>
        <authorList>
            <person name="Almutairi H."/>
            <person name="Gatherer D."/>
        </authorList>
    </citation>
    <scope>NUCLEOTIDE SEQUENCE [LARGE SCALE GENOMIC DNA]</scope>
    <source>
        <strain evidence="11">CUR178</strain>
    </source>
</reference>
<feature type="transmembrane region" description="Helical" evidence="9">
    <location>
        <begin position="528"/>
        <end position="556"/>
    </location>
</feature>
<dbReference type="InterPro" id="IPR004240">
    <property type="entry name" value="EMP70"/>
</dbReference>
<comment type="similarity">
    <text evidence="3 9">Belongs to the nonaspanin (TM9SF) (TC 9.A.2) family.</text>
</comment>
<dbReference type="OrthoDB" id="1666796at2759"/>
<dbReference type="AlphaFoldDB" id="A0A836G685"/>
<evidence type="ECO:0000256" key="7">
    <source>
        <dbReference type="ARBA" id="ARBA00023034"/>
    </source>
</evidence>
<protein>
    <recommendedName>
        <fullName evidence="9">Transmembrane 9 superfamily member</fullName>
    </recommendedName>
</protein>
<evidence type="ECO:0000313" key="12">
    <source>
        <dbReference type="Proteomes" id="UP000674179"/>
    </source>
</evidence>
<feature type="transmembrane region" description="Helical" evidence="9">
    <location>
        <begin position="439"/>
        <end position="463"/>
    </location>
</feature>
<feature type="transmembrane region" description="Helical" evidence="9">
    <location>
        <begin position="495"/>
        <end position="522"/>
    </location>
</feature>
<dbReference type="Proteomes" id="UP000674179">
    <property type="component" value="Chromosome 34"/>
</dbReference>
<feature type="transmembrane region" description="Helical" evidence="9">
    <location>
        <begin position="339"/>
        <end position="368"/>
    </location>
</feature>
<evidence type="ECO:0000256" key="6">
    <source>
        <dbReference type="ARBA" id="ARBA00022989"/>
    </source>
</evidence>
<comment type="caution">
    <text evidence="11">The sequence shown here is derived from an EMBL/GenBank/DDBJ whole genome shotgun (WGS) entry which is preliminary data.</text>
</comment>